<dbReference type="Proteomes" id="UP000179037">
    <property type="component" value="Unassembled WGS sequence"/>
</dbReference>
<comment type="caution">
    <text evidence="3">The sequence shown here is derived from an EMBL/GenBank/DDBJ whole genome shotgun (WGS) entry which is preliminary data.</text>
</comment>
<evidence type="ECO:0000259" key="2">
    <source>
        <dbReference type="SMART" id="SM00900"/>
    </source>
</evidence>
<protein>
    <recommendedName>
        <fullName evidence="2">FMN-binding domain-containing protein</fullName>
    </recommendedName>
</protein>
<name>A0A1F6TWT6_9PROT</name>
<feature type="chain" id="PRO_5009526875" description="FMN-binding domain-containing protein" evidence="1">
    <location>
        <begin position="23"/>
        <end position="173"/>
    </location>
</feature>
<gene>
    <name evidence="3" type="ORF">A3A87_04895</name>
</gene>
<dbReference type="AlphaFoldDB" id="A0A1F6TWT6"/>
<dbReference type="GO" id="GO:0010181">
    <property type="term" value="F:FMN binding"/>
    <property type="evidence" value="ECO:0007669"/>
    <property type="project" value="InterPro"/>
</dbReference>
<dbReference type="STRING" id="1817768.A3A87_04895"/>
<dbReference type="GO" id="GO:0016020">
    <property type="term" value="C:membrane"/>
    <property type="evidence" value="ECO:0007669"/>
    <property type="project" value="InterPro"/>
</dbReference>
<proteinExistence type="predicted"/>
<sequence length="173" mass="19441">MTARHTIAAAFTALFFAVMAHAAVYQEAGAFVAEAFSGKPPEPKMLWLDTAMQAEIVKILGHRYPVMRLRYWSDGPRSVWLLEEIGKEEPITVGIVVNRQKIELIKVLEFRESRGGEVRHPFFTRQFEGAGLRDDRELDRSIDGISGATLSVRALTKLSRLALYLDGKARVPQ</sequence>
<dbReference type="SMART" id="SM00900">
    <property type="entry name" value="FMN_bind"/>
    <property type="match status" value="1"/>
</dbReference>
<reference evidence="3 4" key="1">
    <citation type="journal article" date="2016" name="Nat. Commun.">
        <title>Thousands of microbial genomes shed light on interconnected biogeochemical processes in an aquifer system.</title>
        <authorList>
            <person name="Anantharaman K."/>
            <person name="Brown C.T."/>
            <person name="Hug L.A."/>
            <person name="Sharon I."/>
            <person name="Castelle C.J."/>
            <person name="Probst A.J."/>
            <person name="Thomas B.C."/>
            <person name="Singh A."/>
            <person name="Wilkins M.J."/>
            <person name="Karaoz U."/>
            <person name="Brodie E.L."/>
            <person name="Williams K.H."/>
            <person name="Hubbard S.S."/>
            <person name="Banfield J.F."/>
        </authorList>
    </citation>
    <scope>NUCLEOTIDE SEQUENCE [LARGE SCALE GENOMIC DNA]</scope>
</reference>
<organism evidence="3 4">
    <name type="scientific">Candidatus Muproteobacteria bacterium RIFCSPLOWO2_01_FULL_60_18</name>
    <dbReference type="NCBI Taxonomy" id="1817768"/>
    <lineage>
        <taxon>Bacteria</taxon>
        <taxon>Pseudomonadati</taxon>
        <taxon>Pseudomonadota</taxon>
        <taxon>Candidatus Muproteobacteria</taxon>
    </lineage>
</organism>
<keyword evidence="1" id="KW-0732">Signal</keyword>
<feature type="signal peptide" evidence="1">
    <location>
        <begin position="1"/>
        <end position="22"/>
    </location>
</feature>
<dbReference type="InterPro" id="IPR007329">
    <property type="entry name" value="FMN-bd"/>
</dbReference>
<dbReference type="Pfam" id="PF04205">
    <property type="entry name" value="FMN_bind"/>
    <property type="match status" value="1"/>
</dbReference>
<evidence type="ECO:0000313" key="4">
    <source>
        <dbReference type="Proteomes" id="UP000179037"/>
    </source>
</evidence>
<evidence type="ECO:0000313" key="3">
    <source>
        <dbReference type="EMBL" id="OGI49556.1"/>
    </source>
</evidence>
<accession>A0A1F6TWT6</accession>
<evidence type="ECO:0000256" key="1">
    <source>
        <dbReference type="SAM" id="SignalP"/>
    </source>
</evidence>
<dbReference type="EMBL" id="MFTC01000095">
    <property type="protein sequence ID" value="OGI49556.1"/>
    <property type="molecule type" value="Genomic_DNA"/>
</dbReference>
<feature type="domain" description="FMN-binding" evidence="2">
    <location>
        <begin position="86"/>
        <end position="166"/>
    </location>
</feature>